<dbReference type="OrthoDB" id="2418081at2759"/>
<accession>A0A238F328</accession>
<protein>
    <submittedName>
        <fullName evidence="1">BQ2448_673 protein</fullName>
    </submittedName>
</protein>
<dbReference type="AlphaFoldDB" id="A0A238F328"/>
<dbReference type="Gene3D" id="3.40.50.1820">
    <property type="entry name" value="alpha/beta hydrolase"/>
    <property type="match status" value="1"/>
</dbReference>
<dbReference type="SUPFAM" id="SSF53474">
    <property type="entry name" value="alpha/beta-Hydrolases"/>
    <property type="match status" value="1"/>
</dbReference>
<sequence length="128" mass="14438">MISSFTSIRYANHWDQPPISQESYLSSALSLIDRTITSLDIPSRRVFLASFSQGASLALIIGSFDAHFHRWGDKDRYYRQTRVEKDVTGLQGRGGKVEFRLFPGMGHYVTAAEVETLGKMIREGIARP</sequence>
<dbReference type="InterPro" id="IPR029058">
    <property type="entry name" value="AB_hydrolase_fold"/>
</dbReference>
<proteinExistence type="predicted"/>
<dbReference type="Proteomes" id="UP000198372">
    <property type="component" value="Unassembled WGS sequence"/>
</dbReference>
<evidence type="ECO:0000313" key="2">
    <source>
        <dbReference type="Proteomes" id="UP000198372"/>
    </source>
</evidence>
<gene>
    <name evidence="1" type="ORF">BQ2448_673</name>
</gene>
<dbReference type="EMBL" id="FMSP01000003">
    <property type="protein sequence ID" value="SCV68552.1"/>
    <property type="molecule type" value="Genomic_DNA"/>
</dbReference>
<name>A0A238F328_9BASI</name>
<evidence type="ECO:0000313" key="1">
    <source>
        <dbReference type="EMBL" id="SCV68552.1"/>
    </source>
</evidence>
<organism evidence="1 2">
    <name type="scientific">Microbotryum intermedium</name>
    <dbReference type="NCBI Taxonomy" id="269621"/>
    <lineage>
        <taxon>Eukaryota</taxon>
        <taxon>Fungi</taxon>
        <taxon>Dikarya</taxon>
        <taxon>Basidiomycota</taxon>
        <taxon>Pucciniomycotina</taxon>
        <taxon>Microbotryomycetes</taxon>
        <taxon>Microbotryales</taxon>
        <taxon>Microbotryaceae</taxon>
        <taxon>Microbotryum</taxon>
    </lineage>
</organism>
<dbReference type="STRING" id="269621.A0A238F328"/>
<reference evidence="2" key="1">
    <citation type="submission" date="2016-09" db="EMBL/GenBank/DDBJ databases">
        <authorList>
            <person name="Jeantristanb JTB J.-T."/>
            <person name="Ricardo R."/>
        </authorList>
    </citation>
    <scope>NUCLEOTIDE SEQUENCE [LARGE SCALE GENOMIC DNA]</scope>
</reference>
<keyword evidence="2" id="KW-1185">Reference proteome</keyword>